<dbReference type="RefSeq" id="WP_016519155.1">
    <property type="nucleotide sequence ID" value="NZ_KE332512.1"/>
</dbReference>
<reference evidence="1 2" key="1">
    <citation type="submission" date="2013-04" db="EMBL/GenBank/DDBJ databases">
        <title>The Genome Sequence of Treponema vincentii F0403.</title>
        <authorList>
            <consortium name="The Broad Institute Genomics Platform"/>
            <person name="Earl A."/>
            <person name="Ward D."/>
            <person name="Feldgarden M."/>
            <person name="Gevers D."/>
            <person name="Leonetti C."/>
            <person name="Izard J."/>
            <person name="Walker B."/>
            <person name="Young S."/>
            <person name="Zeng Q."/>
            <person name="Gargeya S."/>
            <person name="Fitzgerald M."/>
            <person name="Haas B."/>
            <person name="Abouelleil A."/>
            <person name="Allen A.W."/>
            <person name="Alvarado L."/>
            <person name="Arachchi H.M."/>
            <person name="Berlin A.M."/>
            <person name="Chapman S.B."/>
            <person name="Gainer-Dewar J."/>
            <person name="Goldberg J."/>
            <person name="Griggs A."/>
            <person name="Gujja S."/>
            <person name="Hansen M."/>
            <person name="Howarth C."/>
            <person name="Imamovic A."/>
            <person name="Ireland A."/>
            <person name="Larimer J."/>
            <person name="McCowan C."/>
            <person name="Murphy C."/>
            <person name="Pearson M."/>
            <person name="Poon T.W."/>
            <person name="Priest M."/>
            <person name="Roberts A."/>
            <person name="Saif S."/>
            <person name="Shea T."/>
            <person name="Sisk P."/>
            <person name="Sykes S."/>
            <person name="Wortman J."/>
            <person name="Nusbaum C."/>
            <person name="Birren B."/>
        </authorList>
    </citation>
    <scope>NUCLEOTIDE SEQUENCE [LARGE SCALE GENOMIC DNA]</scope>
    <source>
        <strain evidence="1 2">F0403</strain>
    </source>
</reference>
<keyword evidence="2" id="KW-1185">Reference proteome</keyword>
<protein>
    <submittedName>
        <fullName evidence="1">Uncharacterized protein</fullName>
    </submittedName>
</protein>
<accession>S3L7A2</accession>
<dbReference type="Proteomes" id="UP000014605">
    <property type="component" value="Unassembled WGS sequence"/>
</dbReference>
<dbReference type="HOGENOM" id="CLU_2995379_0_0_12"/>
<gene>
    <name evidence="1" type="ORF">HMPREF1222_01857</name>
</gene>
<evidence type="ECO:0000313" key="1">
    <source>
        <dbReference type="EMBL" id="EPF46338.1"/>
    </source>
</evidence>
<dbReference type="EMBL" id="ATFC01000009">
    <property type="protein sequence ID" value="EPF46338.1"/>
    <property type="molecule type" value="Genomic_DNA"/>
</dbReference>
<dbReference type="AlphaFoldDB" id="S3L7A2"/>
<organism evidence="1 2">
    <name type="scientific">Treponema vincentii F0403</name>
    <dbReference type="NCBI Taxonomy" id="1125702"/>
    <lineage>
        <taxon>Bacteria</taxon>
        <taxon>Pseudomonadati</taxon>
        <taxon>Spirochaetota</taxon>
        <taxon>Spirochaetia</taxon>
        <taxon>Spirochaetales</taxon>
        <taxon>Treponemataceae</taxon>
        <taxon>Treponema</taxon>
    </lineage>
</organism>
<proteinExistence type="predicted"/>
<comment type="caution">
    <text evidence="1">The sequence shown here is derived from an EMBL/GenBank/DDBJ whole genome shotgun (WGS) entry which is preliminary data.</text>
</comment>
<sequence length="57" mass="6616">MEYEYTYEKLDGNIEKCLTVIIEKLKKGQMSAMIGAGFSKNANTTYPNWAELWNSQY</sequence>
<evidence type="ECO:0000313" key="2">
    <source>
        <dbReference type="Proteomes" id="UP000014605"/>
    </source>
</evidence>
<name>S3L7A2_9SPIR</name>
<dbReference type="GeneID" id="301462632"/>
<dbReference type="PATRIC" id="fig|1125702.3.peg.1915"/>